<feature type="transmembrane region" description="Helical" evidence="1">
    <location>
        <begin position="29"/>
        <end position="53"/>
    </location>
</feature>
<protein>
    <submittedName>
        <fullName evidence="2">Uncharacterized protein</fullName>
    </submittedName>
</protein>
<comment type="caution">
    <text evidence="2">The sequence shown here is derived from an EMBL/GenBank/DDBJ whole genome shotgun (WGS) entry which is preliminary data.</text>
</comment>
<gene>
    <name evidence="2" type="ORF">GUJ93_ZPchr0002g25429</name>
</gene>
<evidence type="ECO:0000313" key="3">
    <source>
        <dbReference type="Proteomes" id="UP000729402"/>
    </source>
</evidence>
<keyword evidence="1" id="KW-0812">Transmembrane</keyword>
<keyword evidence="1" id="KW-0472">Membrane</keyword>
<evidence type="ECO:0000313" key="2">
    <source>
        <dbReference type="EMBL" id="KAG8060028.1"/>
    </source>
</evidence>
<keyword evidence="1" id="KW-1133">Transmembrane helix</keyword>
<accession>A0A8J5RYH8</accession>
<reference evidence="2" key="2">
    <citation type="submission" date="2021-02" db="EMBL/GenBank/DDBJ databases">
        <authorList>
            <person name="Kimball J.A."/>
            <person name="Haas M.W."/>
            <person name="Macchietto M."/>
            <person name="Kono T."/>
            <person name="Duquette J."/>
            <person name="Shao M."/>
        </authorList>
    </citation>
    <scope>NUCLEOTIDE SEQUENCE</scope>
    <source>
        <tissue evidence="2">Fresh leaf tissue</tissue>
    </source>
</reference>
<dbReference type="Proteomes" id="UP000729402">
    <property type="component" value="Unassembled WGS sequence"/>
</dbReference>
<reference evidence="2" key="1">
    <citation type="journal article" date="2021" name="bioRxiv">
        <title>Whole Genome Assembly and Annotation of Northern Wild Rice, Zizania palustris L., Supports a Whole Genome Duplication in the Zizania Genus.</title>
        <authorList>
            <person name="Haas M."/>
            <person name="Kono T."/>
            <person name="Macchietto M."/>
            <person name="Millas R."/>
            <person name="McGilp L."/>
            <person name="Shao M."/>
            <person name="Duquette J."/>
            <person name="Hirsch C.N."/>
            <person name="Kimball J."/>
        </authorList>
    </citation>
    <scope>NUCLEOTIDE SEQUENCE</scope>
    <source>
        <tissue evidence="2">Fresh leaf tissue</tissue>
    </source>
</reference>
<sequence length="79" mass="8662">MTVESWMARRWRWLGLGKMAVRSWIARRWLMLGEMTVLGLAGNGLGVLLGVLLQVERGTGLRALGLCSLDALSTVGHRG</sequence>
<organism evidence="2 3">
    <name type="scientific">Zizania palustris</name>
    <name type="common">Northern wild rice</name>
    <dbReference type="NCBI Taxonomy" id="103762"/>
    <lineage>
        <taxon>Eukaryota</taxon>
        <taxon>Viridiplantae</taxon>
        <taxon>Streptophyta</taxon>
        <taxon>Embryophyta</taxon>
        <taxon>Tracheophyta</taxon>
        <taxon>Spermatophyta</taxon>
        <taxon>Magnoliopsida</taxon>
        <taxon>Liliopsida</taxon>
        <taxon>Poales</taxon>
        <taxon>Poaceae</taxon>
        <taxon>BOP clade</taxon>
        <taxon>Oryzoideae</taxon>
        <taxon>Oryzeae</taxon>
        <taxon>Zizaniinae</taxon>
        <taxon>Zizania</taxon>
    </lineage>
</organism>
<dbReference type="EMBL" id="JAAALK010000287">
    <property type="protein sequence ID" value="KAG8060028.1"/>
    <property type="molecule type" value="Genomic_DNA"/>
</dbReference>
<evidence type="ECO:0000256" key="1">
    <source>
        <dbReference type="SAM" id="Phobius"/>
    </source>
</evidence>
<keyword evidence="3" id="KW-1185">Reference proteome</keyword>
<dbReference type="AlphaFoldDB" id="A0A8J5RYH8"/>
<proteinExistence type="predicted"/>
<name>A0A8J5RYH8_ZIZPA</name>